<proteinExistence type="inferred from homology"/>
<dbReference type="GO" id="GO:0005840">
    <property type="term" value="C:ribosome"/>
    <property type="evidence" value="ECO:0007669"/>
    <property type="project" value="UniProtKB-KW"/>
</dbReference>
<dbReference type="Proteomes" id="UP000006735">
    <property type="component" value="Chromosome"/>
</dbReference>
<accession>Q5H2N3</accession>
<name>Q5H2N3_XANOR</name>
<comment type="similarity">
    <text evidence="1">Belongs to the bacterial ribosomal protein bTHX family.</text>
</comment>
<organism evidence="5 6">
    <name type="scientific">Xanthomonas oryzae pv. oryzae (strain KACC10331 / KXO85)</name>
    <dbReference type="NCBI Taxonomy" id="291331"/>
    <lineage>
        <taxon>Bacteria</taxon>
        <taxon>Pseudomonadati</taxon>
        <taxon>Pseudomonadota</taxon>
        <taxon>Gammaproteobacteria</taxon>
        <taxon>Lysobacterales</taxon>
        <taxon>Lysobacteraceae</taxon>
        <taxon>Xanthomonas</taxon>
    </lineage>
</organism>
<sequence>MIGGLHAARCQFATARTAPESDRSARSVGRCLATLAGAAVVGLPALCEGAAGETSPDLCQHGNLYSHSGVDEMGKGDRKTAKGKRYNASYGNSRSHAASKVVVGAAAPVAKKGVVKAPVKKAVAKKTVAKAS</sequence>
<evidence type="ECO:0000313" key="5">
    <source>
        <dbReference type="EMBL" id="AAW74788.1"/>
    </source>
</evidence>
<feature type="region of interest" description="Disordered" evidence="4">
    <location>
        <begin position="66"/>
        <end position="92"/>
    </location>
</feature>
<evidence type="ECO:0000256" key="2">
    <source>
        <dbReference type="ARBA" id="ARBA00022980"/>
    </source>
</evidence>
<dbReference type="InterPro" id="IPR030826">
    <property type="entry name" value="Ribosomal_bTHX/bTHXc/bTHXm"/>
</dbReference>
<keyword evidence="3" id="KW-0687">Ribonucleoprotein</keyword>
<dbReference type="GO" id="GO:1990904">
    <property type="term" value="C:ribonucleoprotein complex"/>
    <property type="evidence" value="ECO:0007669"/>
    <property type="project" value="UniProtKB-KW"/>
</dbReference>
<keyword evidence="6" id="KW-1185">Reference proteome</keyword>
<gene>
    <name evidence="5" type="ordered locus">XOO1534</name>
</gene>
<reference evidence="5 6" key="1">
    <citation type="journal article" date="2005" name="Nucleic Acids Res.">
        <title>The genome sequence of Xanthomonas oryzae pathovar oryzae KACC10331, the bacterial blight pathogen of rice.</title>
        <authorList>
            <person name="Lee B.M."/>
            <person name="Park Y.J."/>
            <person name="Park D.S."/>
            <person name="Kang H.W."/>
            <person name="Kim J.G."/>
            <person name="Song E.S."/>
            <person name="Park I.C."/>
            <person name="Yoon U.H."/>
            <person name="Hahn J.H."/>
            <person name="Koo B.S."/>
            <person name="Lee G.B."/>
            <person name="Kim H."/>
            <person name="Park H.S."/>
            <person name="Yoon K.O."/>
            <person name="Kim J.H."/>
            <person name="Jung C.H."/>
            <person name="Koh N.H."/>
            <person name="Seo J.S."/>
            <person name="Go S.J."/>
        </authorList>
    </citation>
    <scope>NUCLEOTIDE SEQUENCE [LARGE SCALE GENOMIC DNA]</scope>
    <source>
        <strain evidence="6">KACC10331 / KXO85</strain>
    </source>
</reference>
<evidence type="ECO:0000256" key="3">
    <source>
        <dbReference type="ARBA" id="ARBA00023274"/>
    </source>
</evidence>
<evidence type="ECO:0000313" key="6">
    <source>
        <dbReference type="Proteomes" id="UP000006735"/>
    </source>
</evidence>
<dbReference type="KEGG" id="xoo:XOO1534"/>
<dbReference type="EMBL" id="AE013598">
    <property type="protein sequence ID" value="AAW74788.1"/>
    <property type="molecule type" value="Genomic_DNA"/>
</dbReference>
<keyword evidence="2" id="KW-0689">Ribosomal protein</keyword>
<dbReference type="HOGENOM" id="CLU_1916266_0_0_6"/>
<dbReference type="AlphaFoldDB" id="Q5H2N3"/>
<evidence type="ECO:0000256" key="4">
    <source>
        <dbReference type="SAM" id="MobiDB-lite"/>
    </source>
</evidence>
<protein>
    <submittedName>
        <fullName evidence="5">Uncharacterized protein</fullName>
    </submittedName>
</protein>
<dbReference type="NCBIfam" id="TIGR04560">
    <property type="entry name" value="ribo_THX"/>
    <property type="match status" value="1"/>
</dbReference>
<evidence type="ECO:0000256" key="1">
    <source>
        <dbReference type="ARBA" id="ARBA00010834"/>
    </source>
</evidence>
<feature type="compositionally biased region" description="Basic and acidic residues" evidence="4">
    <location>
        <begin position="69"/>
        <end position="80"/>
    </location>
</feature>